<feature type="domain" description="HTH marR-type" evidence="5">
    <location>
        <begin position="5"/>
        <end position="136"/>
    </location>
</feature>
<dbReference type="KEGG" id="amic:Ami3637_11635"/>
<proteinExistence type="predicted"/>
<dbReference type="InterPro" id="IPR036390">
    <property type="entry name" value="WH_DNA-bd_sf"/>
</dbReference>
<keyword evidence="2" id="KW-0238">DNA-binding</keyword>
<dbReference type="PROSITE" id="PS50995">
    <property type="entry name" value="HTH_MARR_2"/>
    <property type="match status" value="1"/>
</dbReference>
<accession>A0A6P1MQP8</accession>
<feature type="domain" description="HTH cro/C1-type" evidence="4">
    <location>
        <begin position="48"/>
        <end position="68"/>
    </location>
</feature>
<evidence type="ECO:0000313" key="6">
    <source>
        <dbReference type="EMBL" id="QHI73986.1"/>
    </source>
</evidence>
<keyword evidence="1" id="KW-0805">Transcription regulation</keyword>
<dbReference type="GO" id="GO:0003677">
    <property type="term" value="F:DNA binding"/>
    <property type="evidence" value="ECO:0007669"/>
    <property type="project" value="UniProtKB-KW"/>
</dbReference>
<dbReference type="GO" id="GO:0003700">
    <property type="term" value="F:DNA-binding transcription factor activity"/>
    <property type="evidence" value="ECO:0007669"/>
    <property type="project" value="InterPro"/>
</dbReference>
<evidence type="ECO:0000256" key="2">
    <source>
        <dbReference type="ARBA" id="ARBA00023125"/>
    </source>
</evidence>
<sequence length="148" mass="17074">MIDYAEKIVRLLKTTRKELNDYSFEKSKQYGFTGPQLFLVFVLYKYPGLSLQEVSEKIGLSKSTVSGIVDRLVCQGDVVREIPSEDRRSVKLFLSSDFSKKHNLMEIKRQFLTDLISDASTEDLNTVINGLEKIYEIIQNKKLKNTEK</sequence>
<dbReference type="InterPro" id="IPR000835">
    <property type="entry name" value="HTH_MarR-typ"/>
</dbReference>
<dbReference type="Gene3D" id="1.10.10.10">
    <property type="entry name" value="Winged helix-like DNA-binding domain superfamily/Winged helix DNA-binding domain"/>
    <property type="match status" value="1"/>
</dbReference>
<evidence type="ECO:0000256" key="1">
    <source>
        <dbReference type="ARBA" id="ARBA00023015"/>
    </source>
</evidence>
<dbReference type="SMART" id="SM00347">
    <property type="entry name" value="HTH_MARR"/>
    <property type="match status" value="1"/>
</dbReference>
<reference evidence="6 7" key="1">
    <citation type="submission" date="2020-01" db="EMBL/GenBank/DDBJ databases">
        <title>Genomic analysis of Aminipila sp. CBA3637.</title>
        <authorList>
            <person name="Kim Y.B."/>
            <person name="Roh S.W."/>
        </authorList>
    </citation>
    <scope>NUCLEOTIDE SEQUENCE [LARGE SCALE GENOMIC DNA]</scope>
    <source>
        <strain evidence="6 7">CBA3637</strain>
    </source>
</reference>
<dbReference type="PANTHER" id="PTHR42756:SF1">
    <property type="entry name" value="TRANSCRIPTIONAL REPRESSOR OF EMRAB OPERON"/>
    <property type="match status" value="1"/>
</dbReference>
<evidence type="ECO:0000313" key="7">
    <source>
        <dbReference type="Proteomes" id="UP000463883"/>
    </source>
</evidence>
<name>A0A6P1MQP8_9FIRM</name>
<dbReference type="Pfam" id="PF01047">
    <property type="entry name" value="MarR"/>
    <property type="match status" value="1"/>
</dbReference>
<dbReference type="InterPro" id="IPR001387">
    <property type="entry name" value="Cro/C1-type_HTH"/>
</dbReference>
<dbReference type="PROSITE" id="PS50943">
    <property type="entry name" value="HTH_CROC1"/>
    <property type="match status" value="1"/>
</dbReference>
<dbReference type="PANTHER" id="PTHR42756">
    <property type="entry name" value="TRANSCRIPTIONAL REGULATOR, MARR"/>
    <property type="match status" value="1"/>
</dbReference>
<dbReference type="EMBL" id="CP047591">
    <property type="protein sequence ID" value="QHI73986.1"/>
    <property type="molecule type" value="Genomic_DNA"/>
</dbReference>
<dbReference type="PRINTS" id="PR00598">
    <property type="entry name" value="HTHMARR"/>
</dbReference>
<evidence type="ECO:0000259" key="5">
    <source>
        <dbReference type="PROSITE" id="PS50995"/>
    </source>
</evidence>
<dbReference type="Proteomes" id="UP000463883">
    <property type="component" value="Chromosome"/>
</dbReference>
<protein>
    <submittedName>
        <fullName evidence="6">MarR family transcriptional regulator</fullName>
    </submittedName>
</protein>
<organism evidence="6 7">
    <name type="scientific">Aminipila terrae</name>
    <dbReference type="NCBI Taxonomy" id="2697030"/>
    <lineage>
        <taxon>Bacteria</taxon>
        <taxon>Bacillati</taxon>
        <taxon>Bacillota</taxon>
        <taxon>Clostridia</taxon>
        <taxon>Peptostreptococcales</taxon>
        <taxon>Anaerovoracaceae</taxon>
        <taxon>Aminipila</taxon>
    </lineage>
</organism>
<keyword evidence="3" id="KW-0804">Transcription</keyword>
<evidence type="ECO:0000256" key="3">
    <source>
        <dbReference type="ARBA" id="ARBA00023163"/>
    </source>
</evidence>
<keyword evidence="7" id="KW-1185">Reference proteome</keyword>
<gene>
    <name evidence="6" type="ORF">Ami3637_11635</name>
</gene>
<dbReference type="AlphaFoldDB" id="A0A6P1MQP8"/>
<evidence type="ECO:0000259" key="4">
    <source>
        <dbReference type="PROSITE" id="PS50943"/>
    </source>
</evidence>
<dbReference type="SUPFAM" id="SSF46785">
    <property type="entry name" value="Winged helix' DNA-binding domain"/>
    <property type="match status" value="1"/>
</dbReference>
<dbReference type="InterPro" id="IPR036388">
    <property type="entry name" value="WH-like_DNA-bd_sf"/>
</dbReference>